<proteinExistence type="inferred from homology"/>
<organism evidence="7 8">
    <name type="scientific">Mucilaginibacter frigoritolerans</name>
    <dbReference type="NCBI Taxonomy" id="652788"/>
    <lineage>
        <taxon>Bacteria</taxon>
        <taxon>Pseudomonadati</taxon>
        <taxon>Bacteroidota</taxon>
        <taxon>Sphingobacteriia</taxon>
        <taxon>Sphingobacteriales</taxon>
        <taxon>Sphingobacteriaceae</taxon>
        <taxon>Mucilaginibacter</taxon>
    </lineage>
</organism>
<gene>
    <name evidence="7" type="ORF">JN11_03902</name>
</gene>
<comment type="caution">
    <text evidence="7">The sequence shown here is derived from an EMBL/GenBank/DDBJ whole genome shotgun (WGS) entry which is preliminary data.</text>
</comment>
<dbReference type="PANTHER" id="PTHR10057:SF0">
    <property type="entry name" value="TRANSLOCATOR PROTEIN"/>
    <property type="match status" value="1"/>
</dbReference>
<dbReference type="AlphaFoldDB" id="A0A562TVF1"/>
<reference evidence="7 8" key="1">
    <citation type="submission" date="2019-07" db="EMBL/GenBank/DDBJ databases">
        <title>Genomic Encyclopedia of Archaeal and Bacterial Type Strains, Phase II (KMG-II): from individual species to whole genera.</title>
        <authorList>
            <person name="Goeker M."/>
        </authorList>
    </citation>
    <scope>NUCLEOTIDE SEQUENCE [LARGE SCALE GENOMIC DNA]</scope>
    <source>
        <strain evidence="7 8">ATCC BAA-1854</strain>
    </source>
</reference>
<sequence>MGESKKRFKVWPFVISLLITLSIGTVTGFVTTPQISNWYANLNKPSFNLPDWIFGPVWTVLYILIAIAAYLIWEKRNNRALFFHARTIYFIQLLLNFSWSIVFFGLHQILQALIIIGLLFISIMINIVVFKRMSKAAAWLLAPYLLWVAFASLLNFNIFILNR</sequence>
<dbReference type="GO" id="GO:0016020">
    <property type="term" value="C:membrane"/>
    <property type="evidence" value="ECO:0007669"/>
    <property type="project" value="UniProtKB-SubCell"/>
</dbReference>
<comment type="similarity">
    <text evidence="2">Belongs to the TspO/BZRP family.</text>
</comment>
<dbReference type="OrthoDB" id="9795496at2"/>
<evidence type="ECO:0000313" key="8">
    <source>
        <dbReference type="Proteomes" id="UP000317010"/>
    </source>
</evidence>
<evidence type="ECO:0000256" key="2">
    <source>
        <dbReference type="ARBA" id="ARBA00007524"/>
    </source>
</evidence>
<name>A0A562TVF1_9SPHI</name>
<dbReference type="RefSeq" id="WP_144915148.1">
    <property type="nucleotide sequence ID" value="NZ_VLLI01000012.1"/>
</dbReference>
<feature type="transmembrane region" description="Helical" evidence="6">
    <location>
        <begin position="112"/>
        <end position="130"/>
    </location>
</feature>
<dbReference type="CDD" id="cd15904">
    <property type="entry name" value="TSPO_MBR"/>
    <property type="match status" value="1"/>
</dbReference>
<feature type="transmembrane region" description="Helical" evidence="6">
    <location>
        <begin position="137"/>
        <end position="160"/>
    </location>
</feature>
<evidence type="ECO:0000313" key="7">
    <source>
        <dbReference type="EMBL" id="TWI96790.1"/>
    </source>
</evidence>
<dbReference type="FunFam" id="1.20.1260.100:FF:000001">
    <property type="entry name" value="translocator protein 2"/>
    <property type="match status" value="1"/>
</dbReference>
<evidence type="ECO:0000256" key="4">
    <source>
        <dbReference type="ARBA" id="ARBA00022989"/>
    </source>
</evidence>
<feature type="transmembrane region" description="Helical" evidence="6">
    <location>
        <begin position="52"/>
        <end position="73"/>
    </location>
</feature>
<keyword evidence="3 6" id="KW-0812">Transmembrane</keyword>
<dbReference type="InterPro" id="IPR004307">
    <property type="entry name" value="TspO_MBR"/>
</dbReference>
<evidence type="ECO:0000256" key="5">
    <source>
        <dbReference type="ARBA" id="ARBA00023136"/>
    </source>
</evidence>
<keyword evidence="5 6" id="KW-0472">Membrane</keyword>
<comment type="subcellular location">
    <subcellularLocation>
        <location evidence="1">Membrane</location>
        <topology evidence="1">Multi-pass membrane protein</topology>
    </subcellularLocation>
</comment>
<dbReference type="EMBL" id="VLLI01000012">
    <property type="protein sequence ID" value="TWI96790.1"/>
    <property type="molecule type" value="Genomic_DNA"/>
</dbReference>
<dbReference type="Proteomes" id="UP000317010">
    <property type="component" value="Unassembled WGS sequence"/>
</dbReference>
<evidence type="ECO:0000256" key="3">
    <source>
        <dbReference type="ARBA" id="ARBA00022692"/>
    </source>
</evidence>
<evidence type="ECO:0000256" key="1">
    <source>
        <dbReference type="ARBA" id="ARBA00004141"/>
    </source>
</evidence>
<dbReference type="InterPro" id="IPR038330">
    <property type="entry name" value="TspO/MBR-related_sf"/>
</dbReference>
<evidence type="ECO:0000256" key="6">
    <source>
        <dbReference type="SAM" id="Phobius"/>
    </source>
</evidence>
<keyword evidence="8" id="KW-1185">Reference proteome</keyword>
<protein>
    <submittedName>
        <fullName evidence="7">TspO/MBR related protein</fullName>
    </submittedName>
</protein>
<feature type="transmembrane region" description="Helical" evidence="6">
    <location>
        <begin position="85"/>
        <end position="106"/>
    </location>
</feature>
<keyword evidence="4 6" id="KW-1133">Transmembrane helix</keyword>
<dbReference type="PANTHER" id="PTHR10057">
    <property type="entry name" value="PERIPHERAL-TYPE BENZODIAZEPINE RECEPTOR"/>
    <property type="match status" value="1"/>
</dbReference>
<dbReference type="Pfam" id="PF03073">
    <property type="entry name" value="TspO_MBR"/>
    <property type="match status" value="1"/>
</dbReference>
<dbReference type="Gene3D" id="1.20.1260.100">
    <property type="entry name" value="TspO/MBR protein"/>
    <property type="match status" value="1"/>
</dbReference>
<dbReference type="GO" id="GO:0033013">
    <property type="term" value="P:tetrapyrrole metabolic process"/>
    <property type="evidence" value="ECO:0007669"/>
    <property type="project" value="UniProtKB-ARBA"/>
</dbReference>
<accession>A0A562TVF1</accession>
<dbReference type="PIRSF" id="PIRSF005859">
    <property type="entry name" value="PBR"/>
    <property type="match status" value="1"/>
</dbReference>